<dbReference type="Proteomes" id="UP000008332">
    <property type="component" value="Chromosome"/>
</dbReference>
<dbReference type="AlphaFoldDB" id="Q21TJ0"/>
<evidence type="ECO:0000313" key="2">
    <source>
        <dbReference type="Proteomes" id="UP000008332"/>
    </source>
</evidence>
<dbReference type="HOGENOM" id="CLU_2357636_0_0_4"/>
<protein>
    <submittedName>
        <fullName evidence="1">Uncharacterized protein</fullName>
    </submittedName>
</protein>
<name>Q21TJ0_ALBFT</name>
<dbReference type="OrthoDB" id="9100377at2"/>
<gene>
    <name evidence="1" type="ordered locus">Rfer_3204</name>
</gene>
<reference evidence="2" key="1">
    <citation type="submission" date="2006-02" db="EMBL/GenBank/DDBJ databases">
        <title>Complete sequence of chromosome of Rhodoferax ferrireducens DSM 15236.</title>
        <authorList>
            <person name="Copeland A."/>
            <person name="Lucas S."/>
            <person name="Lapidus A."/>
            <person name="Barry K."/>
            <person name="Detter J.C."/>
            <person name="Glavina del Rio T."/>
            <person name="Hammon N."/>
            <person name="Israni S."/>
            <person name="Pitluck S."/>
            <person name="Brettin T."/>
            <person name="Bruce D."/>
            <person name="Han C."/>
            <person name="Tapia R."/>
            <person name="Gilna P."/>
            <person name="Kiss H."/>
            <person name="Schmutz J."/>
            <person name="Larimer F."/>
            <person name="Land M."/>
            <person name="Kyrpides N."/>
            <person name="Ivanova N."/>
            <person name="Richardson P."/>
        </authorList>
    </citation>
    <scope>NUCLEOTIDE SEQUENCE [LARGE SCALE GENOMIC DNA]</scope>
    <source>
        <strain evidence="2">ATCC BAA-621 / DSM 15236 / T118</strain>
    </source>
</reference>
<dbReference type="STRING" id="338969.Rfer_3204"/>
<dbReference type="KEGG" id="rfr:Rfer_3204"/>
<proteinExistence type="predicted"/>
<sequence>MSNFFEKLPFEAAQELEQLSRIAFELREGRKRLLQQHDADSEEALLALVSSGAVAEHPGYDHYLGARILSKTQQAVRKQLQAVMVELGGQ</sequence>
<organism evidence="1 2">
    <name type="scientific">Albidiferax ferrireducens (strain ATCC BAA-621 / DSM 15236 / T118)</name>
    <name type="common">Rhodoferax ferrireducens</name>
    <dbReference type="NCBI Taxonomy" id="338969"/>
    <lineage>
        <taxon>Bacteria</taxon>
        <taxon>Pseudomonadati</taxon>
        <taxon>Pseudomonadota</taxon>
        <taxon>Betaproteobacteria</taxon>
        <taxon>Burkholderiales</taxon>
        <taxon>Comamonadaceae</taxon>
        <taxon>Rhodoferax</taxon>
    </lineage>
</organism>
<dbReference type="RefSeq" id="WP_011465476.1">
    <property type="nucleotide sequence ID" value="NC_007908.1"/>
</dbReference>
<evidence type="ECO:0000313" key="1">
    <source>
        <dbReference type="EMBL" id="ABD70913.1"/>
    </source>
</evidence>
<keyword evidence="2" id="KW-1185">Reference proteome</keyword>
<accession>Q21TJ0</accession>
<dbReference type="eggNOG" id="ENOG50330FJ">
    <property type="taxonomic scope" value="Bacteria"/>
</dbReference>
<dbReference type="EMBL" id="CP000267">
    <property type="protein sequence ID" value="ABD70913.1"/>
    <property type="molecule type" value="Genomic_DNA"/>
</dbReference>